<protein>
    <submittedName>
        <fullName evidence="1">Uncharacterized protein</fullName>
    </submittedName>
</protein>
<evidence type="ECO:0000313" key="1">
    <source>
        <dbReference type="EMBL" id="MFD0726218.1"/>
    </source>
</evidence>
<keyword evidence="2" id="KW-1185">Reference proteome</keyword>
<organism evidence="1 2">
    <name type="scientific">Lysobacter brunescens</name>
    <dbReference type="NCBI Taxonomy" id="262323"/>
    <lineage>
        <taxon>Bacteria</taxon>
        <taxon>Pseudomonadati</taxon>
        <taxon>Pseudomonadota</taxon>
        <taxon>Gammaproteobacteria</taxon>
        <taxon>Lysobacterales</taxon>
        <taxon>Lysobacteraceae</taxon>
        <taxon>Lysobacter</taxon>
    </lineage>
</organism>
<sequence>MPRFTGTCRFSPPLDPRGGRVRRDGSTTDWWLILACDPELGRYLRHLHHLDARRTTQLSDPLWGPHVSVVLGEVPTELSAWKDREGAPMAFEIDWTPQAVGEYVFYPVRCDDALDYRERLGLPREPKHPLHLTIGNFKKASGPV</sequence>
<dbReference type="EMBL" id="JBHTIF010000001">
    <property type="protein sequence ID" value="MFD0726218.1"/>
    <property type="molecule type" value="Genomic_DNA"/>
</dbReference>
<reference evidence="2" key="1">
    <citation type="journal article" date="2019" name="Int. J. Syst. Evol. Microbiol.">
        <title>The Global Catalogue of Microorganisms (GCM) 10K type strain sequencing project: providing services to taxonomists for standard genome sequencing and annotation.</title>
        <authorList>
            <consortium name="The Broad Institute Genomics Platform"/>
            <consortium name="The Broad Institute Genome Sequencing Center for Infectious Disease"/>
            <person name="Wu L."/>
            <person name="Ma J."/>
        </authorList>
    </citation>
    <scope>NUCLEOTIDE SEQUENCE [LARGE SCALE GENOMIC DNA]</scope>
    <source>
        <strain evidence="2">CCUG 55585</strain>
    </source>
</reference>
<proteinExistence type="predicted"/>
<evidence type="ECO:0000313" key="2">
    <source>
        <dbReference type="Proteomes" id="UP001597110"/>
    </source>
</evidence>
<name>A0ABW2YH31_9GAMM</name>
<dbReference type="RefSeq" id="WP_386823771.1">
    <property type="nucleotide sequence ID" value="NZ_JBHTIF010000001.1"/>
</dbReference>
<accession>A0ABW2YH31</accession>
<dbReference type="Proteomes" id="UP001597110">
    <property type="component" value="Unassembled WGS sequence"/>
</dbReference>
<comment type="caution">
    <text evidence="1">The sequence shown here is derived from an EMBL/GenBank/DDBJ whole genome shotgun (WGS) entry which is preliminary data.</text>
</comment>
<gene>
    <name evidence="1" type="ORF">ACFQ0E_11505</name>
</gene>